<reference evidence="3" key="1">
    <citation type="submission" date="2024-06" db="EMBL/GenBank/DDBJ databases">
        <title>Multi-omics analyses provide insights into the biosynthesis of the anticancer antibiotic pleurotin in Hohenbuehelia grisea.</title>
        <authorList>
            <person name="Weaver J.A."/>
            <person name="Alberti F."/>
        </authorList>
    </citation>
    <scope>NUCLEOTIDE SEQUENCE [LARGE SCALE GENOMIC DNA]</scope>
    <source>
        <strain evidence="3">T-177</strain>
    </source>
</reference>
<comment type="similarity">
    <text evidence="1">Belongs to the RCAN family.</text>
</comment>
<dbReference type="SUPFAM" id="SSF54928">
    <property type="entry name" value="RNA-binding domain, RBD"/>
    <property type="match status" value="1"/>
</dbReference>
<evidence type="ECO:0000256" key="1">
    <source>
        <dbReference type="ARBA" id="ARBA00008209"/>
    </source>
</evidence>
<dbReference type="EMBL" id="JASNQZ010000015">
    <property type="protein sequence ID" value="KAL0947676.1"/>
    <property type="molecule type" value="Genomic_DNA"/>
</dbReference>
<dbReference type="Pfam" id="PF04847">
    <property type="entry name" value="Calcipressin"/>
    <property type="match status" value="1"/>
</dbReference>
<dbReference type="InterPro" id="IPR012677">
    <property type="entry name" value="Nucleotide-bd_a/b_plait_sf"/>
</dbReference>
<proteinExistence type="inferred from homology"/>
<dbReference type="Proteomes" id="UP001556367">
    <property type="component" value="Unassembled WGS sequence"/>
</dbReference>
<keyword evidence="3" id="KW-1185">Reference proteome</keyword>
<organism evidence="2 3">
    <name type="scientific">Hohenbuehelia grisea</name>
    <dbReference type="NCBI Taxonomy" id="104357"/>
    <lineage>
        <taxon>Eukaryota</taxon>
        <taxon>Fungi</taxon>
        <taxon>Dikarya</taxon>
        <taxon>Basidiomycota</taxon>
        <taxon>Agaricomycotina</taxon>
        <taxon>Agaricomycetes</taxon>
        <taxon>Agaricomycetidae</taxon>
        <taxon>Agaricales</taxon>
        <taxon>Pleurotineae</taxon>
        <taxon>Pleurotaceae</taxon>
        <taxon>Hohenbuehelia</taxon>
    </lineage>
</organism>
<accession>A0ABR3IWK1</accession>
<dbReference type="Gene3D" id="3.30.70.330">
    <property type="match status" value="1"/>
</dbReference>
<name>A0ABR3IWK1_9AGAR</name>
<dbReference type="PANTHER" id="PTHR10300">
    <property type="entry name" value="CALCIPRESSIN"/>
    <property type="match status" value="1"/>
</dbReference>
<sequence>MSDYSISSPSTPAPASPTMQKTNSLVITSLPKSFFQLPVLDALREHFSSFGEINQWVPLPGFCRIIVVYELEDDAELAKQHCDPMDIDTSSDGSKITLRVYRADSNPLLTRDAFGVRQVADQDFLRPPALEKNFLISPPGSPPVGWEPIKEDPPNSMPLASDIIAALHRLQVQERRRDSIEVLLDPEEAGVGVYVVDCDGADDDDAETREEDWVYGQPTPLQQKWRPIATAMPPMNAIEA</sequence>
<dbReference type="InterPro" id="IPR006931">
    <property type="entry name" value="Calcipressin"/>
</dbReference>
<comment type="caution">
    <text evidence="2">The sequence shown here is derived from an EMBL/GenBank/DDBJ whole genome shotgun (WGS) entry which is preliminary data.</text>
</comment>
<gene>
    <name evidence="2" type="ORF">HGRIS_013764</name>
</gene>
<protein>
    <recommendedName>
        <fullName evidence="4">Calcipressin</fullName>
    </recommendedName>
</protein>
<dbReference type="PANTHER" id="PTHR10300:SF14">
    <property type="entry name" value="PROTEIN SARAH"/>
    <property type="match status" value="1"/>
</dbReference>
<evidence type="ECO:0000313" key="3">
    <source>
        <dbReference type="Proteomes" id="UP001556367"/>
    </source>
</evidence>
<evidence type="ECO:0000313" key="2">
    <source>
        <dbReference type="EMBL" id="KAL0947676.1"/>
    </source>
</evidence>
<dbReference type="InterPro" id="IPR035979">
    <property type="entry name" value="RBD_domain_sf"/>
</dbReference>
<evidence type="ECO:0008006" key="4">
    <source>
        <dbReference type="Google" id="ProtNLM"/>
    </source>
</evidence>
<dbReference type="CDD" id="cd12434">
    <property type="entry name" value="RRM_RCAN_like"/>
    <property type="match status" value="1"/>
</dbReference>